<dbReference type="VEuPathDB" id="FungiDB:DIURU_005336"/>
<evidence type="ECO:0000313" key="2">
    <source>
        <dbReference type="EMBL" id="KAA8897359.1"/>
    </source>
</evidence>
<sequence>MFHNMGSSQHGSGGNHGERRQSRPSSAPTGSHPYLPSRYSSPALAVEASSGGGDRNIGSDVKSQKIQQAETILLQLGPLAYFDKHTSICYVLNKNLLDVDLDTPAYNYISPLRTYPPYSYSLTRNGNIIQAQGSGIINFLDSKGNVIPVSAWYIPKAATSESHPVMISPTTLLAAGYLYTSYSKCHYQFKHPQHGSVWVFRIQGQFLMPIKTSVDIDAIGDAWCRLNDVEIHRINQNLPTNFEYVDIEESQRNVVKMNRHLHTLFAHADQTQVTATFQKFLCSVVDKTHITSVDCGECREYVTEPRPVGRSQCSQGYELTFFVDVFESPRFLPGKSTERTVCFEEVGSGFLYLRNVQYKHGCLTTLHKLISEASRERRIGKARVIKASRAEKLLTITREDVHTWFKNPQALRPVKAYLDISERNRHLDDEEFDALCWNKAHHRVDVSVTSETEETARPDLERFIVKSSKKLLSSSGLPTQFAQLAAIHFVNTHNMMIDLRLKDDVSREEDESYSNRNLYSPSYKFSRHVSPPSGFHTFGCLVSYRLSEPDQQLPFPRPGHMGVFVGISSDGYEVVDLETHEHHFVIDVEFYPGITPLKYEYPGWKGAPPDPNGAEPQSHPFRTPRMDSISRLEWRPYPHDVTVNFGDSIARNRAVPVAMYFRGTTESLADYTNRTAFESAIPHNKFPIKEITSTLPETIWEDVFAQQPNLSF</sequence>
<proteinExistence type="predicted"/>
<evidence type="ECO:0000256" key="1">
    <source>
        <dbReference type="SAM" id="MobiDB-lite"/>
    </source>
</evidence>
<name>A0A642UE44_DIURU</name>
<dbReference type="GeneID" id="54783987"/>
<keyword evidence="3" id="KW-1185">Reference proteome</keyword>
<organism evidence="2 3">
    <name type="scientific">Diutina rugosa</name>
    <name type="common">Yeast</name>
    <name type="synonym">Candida rugosa</name>
    <dbReference type="NCBI Taxonomy" id="5481"/>
    <lineage>
        <taxon>Eukaryota</taxon>
        <taxon>Fungi</taxon>
        <taxon>Dikarya</taxon>
        <taxon>Ascomycota</taxon>
        <taxon>Saccharomycotina</taxon>
        <taxon>Pichiomycetes</taxon>
        <taxon>Debaryomycetaceae</taxon>
        <taxon>Diutina</taxon>
    </lineage>
</organism>
<reference evidence="2 3" key="1">
    <citation type="submission" date="2019-07" db="EMBL/GenBank/DDBJ databases">
        <title>Genome assembly of two rare yeast pathogens: Diutina rugosa and Trichomonascus ciferrii.</title>
        <authorList>
            <person name="Mixao V."/>
            <person name="Saus E."/>
            <person name="Hansen A."/>
            <person name="Lass-Flor C."/>
            <person name="Gabaldon T."/>
        </authorList>
    </citation>
    <scope>NUCLEOTIDE SEQUENCE [LARGE SCALE GENOMIC DNA]</scope>
    <source>
        <strain evidence="2 3">CBS 613</strain>
    </source>
</reference>
<evidence type="ECO:0000313" key="3">
    <source>
        <dbReference type="Proteomes" id="UP000449547"/>
    </source>
</evidence>
<feature type="compositionally biased region" description="Low complexity" evidence="1">
    <location>
        <begin position="1"/>
        <end position="10"/>
    </location>
</feature>
<gene>
    <name evidence="2" type="ORF">DIURU_005336</name>
</gene>
<dbReference type="EMBL" id="SWFT01000158">
    <property type="protein sequence ID" value="KAA8897359.1"/>
    <property type="molecule type" value="Genomic_DNA"/>
</dbReference>
<protein>
    <submittedName>
        <fullName evidence="2">Uncharacterized protein</fullName>
    </submittedName>
</protein>
<dbReference type="RefSeq" id="XP_034009960.1">
    <property type="nucleotide sequence ID" value="XM_034158307.1"/>
</dbReference>
<dbReference type="Proteomes" id="UP000449547">
    <property type="component" value="Unassembled WGS sequence"/>
</dbReference>
<comment type="caution">
    <text evidence="2">The sequence shown here is derived from an EMBL/GenBank/DDBJ whole genome shotgun (WGS) entry which is preliminary data.</text>
</comment>
<accession>A0A642UE44</accession>
<feature type="region of interest" description="Disordered" evidence="1">
    <location>
        <begin position="1"/>
        <end position="39"/>
    </location>
</feature>
<dbReference type="AlphaFoldDB" id="A0A642UE44"/>